<proteinExistence type="predicted"/>
<dbReference type="STRING" id="641665.GCA_002104455_01976"/>
<organism evidence="1 2">
    <name type="scientific">Colwellia chukchiensis</name>
    <dbReference type="NCBI Taxonomy" id="641665"/>
    <lineage>
        <taxon>Bacteria</taxon>
        <taxon>Pseudomonadati</taxon>
        <taxon>Pseudomonadota</taxon>
        <taxon>Gammaproteobacteria</taxon>
        <taxon>Alteromonadales</taxon>
        <taxon>Colwelliaceae</taxon>
        <taxon>Colwellia</taxon>
    </lineage>
</organism>
<evidence type="ECO:0000313" key="2">
    <source>
        <dbReference type="Proteomes" id="UP000199297"/>
    </source>
</evidence>
<accession>A0A1H7TV47</accession>
<dbReference type="OrthoDB" id="6215342at2"/>
<gene>
    <name evidence="1" type="ORF">SAMN05216262_12917</name>
</gene>
<dbReference type="RefSeq" id="WP_085285926.1">
    <property type="nucleotide sequence ID" value="NZ_FOBI01000029.1"/>
</dbReference>
<dbReference type="Proteomes" id="UP000199297">
    <property type="component" value="Unassembled WGS sequence"/>
</dbReference>
<evidence type="ECO:0000313" key="1">
    <source>
        <dbReference type="EMBL" id="SEL88621.1"/>
    </source>
</evidence>
<dbReference type="EMBL" id="FOBI01000029">
    <property type="protein sequence ID" value="SEL88621.1"/>
    <property type="molecule type" value="Genomic_DNA"/>
</dbReference>
<name>A0A1H7TV47_9GAMM</name>
<dbReference type="AlphaFoldDB" id="A0A1H7TV47"/>
<protein>
    <submittedName>
        <fullName evidence="1">Uncharacterized protein</fullName>
    </submittedName>
</protein>
<reference evidence="2" key="1">
    <citation type="submission" date="2016-10" db="EMBL/GenBank/DDBJ databases">
        <authorList>
            <person name="Varghese N."/>
            <person name="Submissions S."/>
        </authorList>
    </citation>
    <scope>NUCLEOTIDE SEQUENCE [LARGE SCALE GENOMIC DNA]</scope>
    <source>
        <strain evidence="2">CGMCC 1.9127</strain>
    </source>
</reference>
<sequence>MDMMNDALPISIVVSEDLQAQLNKIAAISNKLSAQLNFHTMTANWYGDEANLIQIKFMLQSHTEFAQQRQIAARAKPLFLADDVLIYDQSLHAQDCYLAITESELNLLQQNPKVVTGFLAKKLTKILNIIAKQRGLEKI</sequence>
<keyword evidence="2" id="KW-1185">Reference proteome</keyword>